<reference evidence="2" key="1">
    <citation type="submission" date="2016-11" db="EMBL/GenBank/DDBJ databases">
        <authorList>
            <person name="Varghese N."/>
            <person name="Submissions S."/>
        </authorList>
    </citation>
    <scope>NUCLEOTIDE SEQUENCE [LARGE SCALE GENOMIC DNA]</scope>
    <source>
        <strain evidence="2">DSM 16579</strain>
    </source>
</reference>
<dbReference type="OrthoDB" id="5592973at2"/>
<evidence type="ECO:0000313" key="1">
    <source>
        <dbReference type="EMBL" id="SHG05147.1"/>
    </source>
</evidence>
<dbReference type="STRING" id="1122206.SAMN02745753_03154"/>
<dbReference type="RefSeq" id="WP_072840634.1">
    <property type="nucleotide sequence ID" value="NZ_FQVF01000015.1"/>
</dbReference>
<dbReference type="NCBIfam" id="TIGR02450">
    <property type="entry name" value="TIGR02450 family Trp-rich protein"/>
    <property type="match status" value="1"/>
</dbReference>
<evidence type="ECO:0000313" key="2">
    <source>
        <dbReference type="Proteomes" id="UP000184517"/>
    </source>
</evidence>
<name>A0A1M5GN90_9GAMM</name>
<organism evidence="1 2">
    <name type="scientific">Marinomonas polaris DSM 16579</name>
    <dbReference type="NCBI Taxonomy" id="1122206"/>
    <lineage>
        <taxon>Bacteria</taxon>
        <taxon>Pseudomonadati</taxon>
        <taxon>Pseudomonadota</taxon>
        <taxon>Gammaproteobacteria</taxon>
        <taxon>Oceanospirillales</taxon>
        <taxon>Oceanospirillaceae</taxon>
        <taxon>Marinomonas</taxon>
    </lineage>
</organism>
<dbReference type="Pfam" id="PF09493">
    <property type="entry name" value="DUF2389"/>
    <property type="match status" value="1"/>
</dbReference>
<accession>A0A1M5GN90</accession>
<proteinExistence type="predicted"/>
<sequence length="73" mass="8558">MAFNQINPNKLLLSKWTSTSPQQKEKHFIVTKLIRDEENTVVECVLEAVINKNQYCLPWQTLASPDNWLQGWK</sequence>
<dbReference type="InterPro" id="IPR012663">
    <property type="entry name" value="CHP02450_Tryp"/>
</dbReference>
<dbReference type="EMBL" id="FQVF01000015">
    <property type="protein sequence ID" value="SHG05147.1"/>
    <property type="molecule type" value="Genomic_DNA"/>
</dbReference>
<dbReference type="Proteomes" id="UP000184517">
    <property type="component" value="Unassembled WGS sequence"/>
</dbReference>
<keyword evidence="2" id="KW-1185">Reference proteome</keyword>
<dbReference type="AlphaFoldDB" id="A0A1M5GN90"/>
<gene>
    <name evidence="1" type="ORF">SAMN02745753_03154</name>
</gene>
<protein>
    <recommendedName>
        <fullName evidence="3">TIGR02450 family Trp-rich protein</fullName>
    </recommendedName>
</protein>
<evidence type="ECO:0008006" key="3">
    <source>
        <dbReference type="Google" id="ProtNLM"/>
    </source>
</evidence>